<dbReference type="PRINTS" id="PR00081">
    <property type="entry name" value="GDHRDH"/>
</dbReference>
<comment type="similarity">
    <text evidence="1">Belongs to the short-chain dehydrogenases/reductases (SDR) family.</text>
</comment>
<keyword evidence="2" id="KW-0560">Oxidoreductase</keyword>
<dbReference type="InterPro" id="IPR036291">
    <property type="entry name" value="NAD(P)-bd_dom_sf"/>
</dbReference>
<dbReference type="Proteomes" id="UP001345013">
    <property type="component" value="Unassembled WGS sequence"/>
</dbReference>
<evidence type="ECO:0000313" key="4">
    <source>
        <dbReference type="Proteomes" id="UP001345013"/>
    </source>
</evidence>
<reference evidence="3 4" key="1">
    <citation type="submission" date="2023-08" db="EMBL/GenBank/DDBJ databases">
        <title>Black Yeasts Isolated from many extreme environments.</title>
        <authorList>
            <person name="Coleine C."/>
            <person name="Stajich J.E."/>
            <person name="Selbmann L."/>
        </authorList>
    </citation>
    <scope>NUCLEOTIDE SEQUENCE [LARGE SCALE GENOMIC DNA]</scope>
    <source>
        <strain evidence="3 4">CCFEE 5885</strain>
    </source>
</reference>
<gene>
    <name evidence="3" type="ORF">LTR24_000816</name>
</gene>
<comment type="caution">
    <text evidence="3">The sequence shown here is derived from an EMBL/GenBank/DDBJ whole genome shotgun (WGS) entry which is preliminary data.</text>
</comment>
<sequence>MAGLVTGNKFDPNKDIPDLSGKVYVVTGGSAGIGYGIVAHLLQHNPSKIYLLSNKEEHANEAQEGLKNWGDNTKVEWRQCNLESLKQTDEVTRSLAKDLDRLDGLVCNAGLGVGVYNESVEDGLDTHMQKTTDSRIVFQSSDVHKGAPSSIAFESINEMNQDIGPTNLYARTKLAQILFARELVTRIKNGQFGQVTQAQGLPFINAVHPGGVLTDQPNQAIEAYGTPAKIAVKAIKPFMKSPEEEGCRPALFAVASESVAKETIQAAYIVPDRKITEPSNQAKDEKLAQNLWKLTKEVLETKIGNVDYTM</sequence>
<organism evidence="3 4">
    <name type="scientific">Lithohypha guttulata</name>
    <dbReference type="NCBI Taxonomy" id="1690604"/>
    <lineage>
        <taxon>Eukaryota</taxon>
        <taxon>Fungi</taxon>
        <taxon>Dikarya</taxon>
        <taxon>Ascomycota</taxon>
        <taxon>Pezizomycotina</taxon>
        <taxon>Eurotiomycetes</taxon>
        <taxon>Chaetothyriomycetidae</taxon>
        <taxon>Chaetothyriales</taxon>
        <taxon>Trichomeriaceae</taxon>
        <taxon>Lithohypha</taxon>
    </lineage>
</organism>
<accession>A0ABR0KMJ9</accession>
<dbReference type="EMBL" id="JAVRRG010000006">
    <property type="protein sequence ID" value="KAK5100670.1"/>
    <property type="molecule type" value="Genomic_DNA"/>
</dbReference>
<keyword evidence="4" id="KW-1185">Reference proteome</keyword>
<evidence type="ECO:0000313" key="3">
    <source>
        <dbReference type="EMBL" id="KAK5100670.1"/>
    </source>
</evidence>
<dbReference type="PANTHER" id="PTHR43157">
    <property type="entry name" value="PHOSPHATIDYLINOSITOL-GLYCAN BIOSYNTHESIS CLASS F PROTEIN-RELATED"/>
    <property type="match status" value="1"/>
</dbReference>
<dbReference type="InterPro" id="IPR002347">
    <property type="entry name" value="SDR_fam"/>
</dbReference>
<evidence type="ECO:0000256" key="1">
    <source>
        <dbReference type="ARBA" id="ARBA00006484"/>
    </source>
</evidence>
<proteinExistence type="inferred from homology"/>
<protein>
    <recommendedName>
        <fullName evidence="5">NAD(P)-binding protein</fullName>
    </recommendedName>
</protein>
<dbReference type="Pfam" id="PF00106">
    <property type="entry name" value="adh_short"/>
    <property type="match status" value="1"/>
</dbReference>
<name>A0ABR0KMJ9_9EURO</name>
<dbReference type="Gene3D" id="3.40.50.720">
    <property type="entry name" value="NAD(P)-binding Rossmann-like Domain"/>
    <property type="match status" value="1"/>
</dbReference>
<evidence type="ECO:0000256" key="2">
    <source>
        <dbReference type="ARBA" id="ARBA00023002"/>
    </source>
</evidence>
<dbReference type="SUPFAM" id="SSF51735">
    <property type="entry name" value="NAD(P)-binding Rossmann-fold domains"/>
    <property type="match status" value="1"/>
</dbReference>
<dbReference type="PANTHER" id="PTHR43157:SF31">
    <property type="entry name" value="PHOSPHATIDYLINOSITOL-GLYCAN BIOSYNTHESIS CLASS F PROTEIN"/>
    <property type="match status" value="1"/>
</dbReference>
<evidence type="ECO:0008006" key="5">
    <source>
        <dbReference type="Google" id="ProtNLM"/>
    </source>
</evidence>